<feature type="domain" description="DUF6916" evidence="1">
    <location>
        <begin position="6"/>
        <end position="103"/>
    </location>
</feature>
<dbReference type="Pfam" id="PF21880">
    <property type="entry name" value="DUF6916"/>
    <property type="match status" value="1"/>
</dbReference>
<proteinExistence type="predicted"/>
<dbReference type="STRING" id="2052828.ATO67_22060"/>
<evidence type="ECO:0000313" key="3">
    <source>
        <dbReference type="Proteomes" id="UP000070498"/>
    </source>
</evidence>
<gene>
    <name evidence="2" type="ORF">ATO67_22060</name>
</gene>
<evidence type="ECO:0000259" key="1">
    <source>
        <dbReference type="Pfam" id="PF21880"/>
    </source>
</evidence>
<reference evidence="2 3" key="1">
    <citation type="submission" date="2015-11" db="EMBL/GenBank/DDBJ databases">
        <title>Draft genome sequence of Agrobacterium sp. R89-1.</title>
        <authorList>
            <person name="Zahradnik J."/>
            <person name="Kyslikova E."/>
            <person name="Palyzova A."/>
            <person name="Kyslik P."/>
        </authorList>
    </citation>
    <scope>NUCLEOTIDE SEQUENCE [LARGE SCALE GENOMIC DNA]</scope>
    <source>
        <strain evidence="2 3">R89-1</strain>
    </source>
</reference>
<evidence type="ECO:0000313" key="2">
    <source>
        <dbReference type="EMBL" id="KXG86322.1"/>
    </source>
</evidence>
<dbReference type="AlphaFoldDB" id="A0A135P4H7"/>
<protein>
    <recommendedName>
        <fullName evidence="1">DUF6916 domain-containing protein</fullName>
    </recommendedName>
</protein>
<dbReference type="Proteomes" id="UP000070498">
    <property type="component" value="Unassembled WGS sequence"/>
</dbReference>
<keyword evidence="3" id="KW-1185">Reference proteome</keyword>
<comment type="caution">
    <text evidence="2">The sequence shown here is derived from an EMBL/GenBank/DDBJ whole genome shotgun (WGS) entry which is preliminary data.</text>
</comment>
<organism evidence="2 3">
    <name type="scientific">Agrobacterium bohemicum</name>
    <dbReference type="NCBI Taxonomy" id="2052828"/>
    <lineage>
        <taxon>Bacteria</taxon>
        <taxon>Pseudomonadati</taxon>
        <taxon>Pseudomonadota</taxon>
        <taxon>Alphaproteobacteria</taxon>
        <taxon>Hyphomicrobiales</taxon>
        <taxon>Rhizobiaceae</taxon>
        <taxon>Rhizobium/Agrobacterium group</taxon>
        <taxon>Agrobacterium</taxon>
    </lineage>
</organism>
<name>A0A135P4H7_9HYPH</name>
<dbReference type="RefSeq" id="WP_067654024.1">
    <property type="nucleotide sequence ID" value="NZ_KQ961042.1"/>
</dbReference>
<sequence>MDIQRLSAEVFLPHIGADFSLLGDGDTVLMVKLADCRKYPRGTMPGTARTAFRLLFETAANQMPPRNDGIFTIQHETIGTVGPVHIGRVISDRADTAVLEIIFN</sequence>
<accession>A0A135P4H7</accession>
<dbReference type="EMBL" id="LNUW01000017">
    <property type="protein sequence ID" value="KXG86322.1"/>
    <property type="molecule type" value="Genomic_DNA"/>
</dbReference>
<dbReference type="InterPro" id="IPR054209">
    <property type="entry name" value="DUF6916"/>
</dbReference>